<dbReference type="AlphaFoldDB" id="F9DR59"/>
<evidence type="ECO:0000313" key="1">
    <source>
        <dbReference type="EMBL" id="EGQ26748.1"/>
    </source>
</evidence>
<dbReference type="eggNOG" id="ENOG50342DU">
    <property type="taxonomic scope" value="Bacteria"/>
</dbReference>
<proteinExistence type="predicted"/>
<comment type="caution">
    <text evidence="1">The sequence shown here is derived from an EMBL/GenBank/DDBJ whole genome shotgun (WGS) entry which is preliminary data.</text>
</comment>
<accession>F9DR59</accession>
<dbReference type="Proteomes" id="UP000005316">
    <property type="component" value="Unassembled WGS sequence"/>
</dbReference>
<name>F9DR59_9BACL</name>
<organism evidence="1 2">
    <name type="scientific">Sporosarcina newyorkensis 2681</name>
    <dbReference type="NCBI Taxonomy" id="1027292"/>
    <lineage>
        <taxon>Bacteria</taxon>
        <taxon>Bacillati</taxon>
        <taxon>Bacillota</taxon>
        <taxon>Bacilli</taxon>
        <taxon>Bacillales</taxon>
        <taxon>Caryophanaceae</taxon>
        <taxon>Sporosarcina</taxon>
    </lineage>
</organism>
<evidence type="ECO:0000313" key="2">
    <source>
        <dbReference type="Proteomes" id="UP000005316"/>
    </source>
</evidence>
<gene>
    <name evidence="1" type="ORF">HMPREF9372_1289</name>
</gene>
<reference evidence="1 2" key="1">
    <citation type="submission" date="2011-04" db="EMBL/GenBank/DDBJ databases">
        <authorList>
            <person name="Muzny D."/>
            <person name="Qin X."/>
            <person name="Deng J."/>
            <person name="Jiang H."/>
            <person name="Liu Y."/>
            <person name="Qu J."/>
            <person name="Song X.-Z."/>
            <person name="Zhang L."/>
            <person name="Thornton R."/>
            <person name="Coyle M."/>
            <person name="Francisco L."/>
            <person name="Jackson L."/>
            <person name="Javaid M."/>
            <person name="Korchina V."/>
            <person name="Kovar C."/>
            <person name="Mata R."/>
            <person name="Mathew T."/>
            <person name="Ngo R."/>
            <person name="Nguyen L."/>
            <person name="Nguyen N."/>
            <person name="Okwuonu G."/>
            <person name="Ongeri F."/>
            <person name="Pham C."/>
            <person name="Simmons D."/>
            <person name="Wilczek-Boney K."/>
            <person name="Hale W."/>
            <person name="Jakkamsetti A."/>
            <person name="Pham P."/>
            <person name="Ruth R."/>
            <person name="San Lucas F."/>
            <person name="Warren J."/>
            <person name="Zhang J."/>
            <person name="Zhao Z."/>
            <person name="Zhou C."/>
            <person name="Zhu D."/>
            <person name="Lee S."/>
            <person name="Bess C."/>
            <person name="Blankenburg K."/>
            <person name="Forbes L."/>
            <person name="Fu Q."/>
            <person name="Gubbala S."/>
            <person name="Hirani K."/>
            <person name="Jayaseelan J.C."/>
            <person name="Lara F."/>
            <person name="Munidasa M."/>
            <person name="Palculict T."/>
            <person name="Patil S."/>
            <person name="Pu L.-L."/>
            <person name="Saada N."/>
            <person name="Tang L."/>
            <person name="Weissenberger G."/>
            <person name="Zhu Y."/>
            <person name="Hemphill L."/>
            <person name="Shang Y."/>
            <person name="Youmans B."/>
            <person name="Ayvaz T."/>
            <person name="Ross M."/>
            <person name="Santibanez J."/>
            <person name="Aqrawi P."/>
            <person name="Gross S."/>
            <person name="Joshi V."/>
            <person name="Fowler G."/>
            <person name="Nazareth L."/>
            <person name="Reid J."/>
            <person name="Worley K."/>
            <person name="Petrosino J."/>
            <person name="Highlander S."/>
            <person name="Gibbs R."/>
        </authorList>
    </citation>
    <scope>NUCLEOTIDE SEQUENCE [LARGE SCALE GENOMIC DNA]</scope>
    <source>
        <strain evidence="1 2">2681</strain>
    </source>
</reference>
<dbReference type="EMBL" id="AFPZ01000034">
    <property type="protein sequence ID" value="EGQ26748.1"/>
    <property type="molecule type" value="Genomic_DNA"/>
</dbReference>
<sequence length="294" mass="33970">MDEILFNILNFEEWRTPVIDPFTNEALLYQISKVYDENQKIIIKGTEFTFNYIKYEYDTVISGQETNPISAERLKKTFGEIVIYTDGVRTQYLVDKARGPAALRILRVINNSDKNKIIEAQSFNITEDFFIWLLSRFMSGSTILDEENSLKINRITGFKGEGSQKQAILSGSGNEIMNMLSSLSFLVEMDVMTEVEARIIRGSETLEIRFYSKNSQLDILVESYTGEYMMLQNEEKTPRVLLNSFIETIPSIMNAYNEDIENDSWTKNSKREFTLGLVDSVREKLNILYPPQNI</sequence>
<dbReference type="HOGENOM" id="CLU_077416_0_0_9"/>
<protein>
    <submittedName>
        <fullName evidence="1">Uncharacterized protein</fullName>
    </submittedName>
</protein>